<dbReference type="AlphaFoldDB" id="W7V2R2"/>
<evidence type="ECO:0000313" key="3">
    <source>
        <dbReference type="Proteomes" id="UP000019365"/>
    </source>
</evidence>
<protein>
    <submittedName>
        <fullName evidence="2">Uncharacterized protein</fullName>
    </submittedName>
</protein>
<keyword evidence="3" id="KW-1185">Reference proteome</keyword>
<accession>W7V2R2</accession>
<proteinExistence type="predicted"/>
<dbReference type="Proteomes" id="UP000019365">
    <property type="component" value="Unassembled WGS sequence"/>
</dbReference>
<sequence>MEEKKKSPLKTIIIVLVILAVLAAVGFWMLCEMLRMTTGSKVSTRNATAQTFLKAVSAQVEDVYKENGKKIPADKEYIVRGRGNVNEPCELLDESMTNQYIDDHSIYWVVKFKDGKACEAWSAKRPIKDSELRYYSRSELIAESNKHPLRQEKLILGYFSAAEGSTAPN</sequence>
<reference evidence="2 3" key="1">
    <citation type="journal article" date="2014" name="PLoS ONE">
        <title>Rumen cellulosomics: divergent fiber-degrading strategies revealed by comparative genome-wide analysis of six ruminococcal strains.</title>
        <authorList>
            <person name="Dassa B."/>
            <person name="Borovok I."/>
            <person name="Ruimy-Israeli V."/>
            <person name="Lamed R."/>
            <person name="Flint H.J."/>
            <person name="Duncan S.H."/>
            <person name="Henrissat B."/>
            <person name="Coutinho P."/>
            <person name="Morrison M."/>
            <person name="Mosoni P."/>
            <person name="Yeoman C.J."/>
            <person name="White B.A."/>
            <person name="Bayer E.A."/>
        </authorList>
    </citation>
    <scope>NUCLEOTIDE SEQUENCE [LARGE SCALE GENOMIC DNA]</scope>
    <source>
        <strain evidence="2 3">007c</strain>
    </source>
</reference>
<feature type="transmembrane region" description="Helical" evidence="1">
    <location>
        <begin position="12"/>
        <end position="30"/>
    </location>
</feature>
<comment type="caution">
    <text evidence="2">The sequence shown here is derived from an EMBL/GenBank/DDBJ whole genome shotgun (WGS) entry which is preliminary data.</text>
</comment>
<dbReference type="EMBL" id="ATAX01000003">
    <property type="protein sequence ID" value="EWM55270.1"/>
    <property type="molecule type" value="Genomic_DNA"/>
</dbReference>
<dbReference type="PATRIC" id="fig|1341157.4.peg.84"/>
<gene>
    <name evidence="2" type="ORF">RF007C_04755</name>
</gene>
<organism evidence="2 3">
    <name type="scientific">Ruminococcus flavefaciens 007c</name>
    <dbReference type="NCBI Taxonomy" id="1341157"/>
    <lineage>
        <taxon>Bacteria</taxon>
        <taxon>Bacillati</taxon>
        <taxon>Bacillota</taxon>
        <taxon>Clostridia</taxon>
        <taxon>Eubacteriales</taxon>
        <taxon>Oscillospiraceae</taxon>
        <taxon>Ruminococcus</taxon>
    </lineage>
</organism>
<evidence type="ECO:0000256" key="1">
    <source>
        <dbReference type="SAM" id="Phobius"/>
    </source>
</evidence>
<keyword evidence="1" id="KW-1133">Transmembrane helix</keyword>
<keyword evidence="1" id="KW-0472">Membrane</keyword>
<dbReference type="OrthoDB" id="1821076at2"/>
<evidence type="ECO:0000313" key="2">
    <source>
        <dbReference type="EMBL" id="EWM55270.1"/>
    </source>
</evidence>
<name>W7V2R2_RUMFL</name>
<keyword evidence="1" id="KW-0812">Transmembrane</keyword>
<dbReference type="RefSeq" id="WP_037296397.1">
    <property type="nucleotide sequence ID" value="NZ_ATAX01000003.1"/>
</dbReference>